<keyword evidence="9" id="KW-1133">Transmembrane helix</keyword>
<evidence type="ECO:0000313" key="11">
    <source>
        <dbReference type="EMBL" id="OBS82481.1"/>
    </source>
</evidence>
<keyword evidence="7" id="KW-0449">Lipoprotein</keyword>
<evidence type="ECO:0000256" key="9">
    <source>
        <dbReference type="SAM" id="Phobius"/>
    </source>
</evidence>
<dbReference type="GO" id="GO:0098552">
    <property type="term" value="C:side of membrane"/>
    <property type="evidence" value="ECO:0007669"/>
    <property type="project" value="UniProtKB-KW"/>
</dbReference>
<proteinExistence type="predicted"/>
<organism evidence="11 12">
    <name type="scientific">Neotoma lepida</name>
    <name type="common">Desert woodrat</name>
    <dbReference type="NCBI Taxonomy" id="56216"/>
    <lineage>
        <taxon>Eukaryota</taxon>
        <taxon>Metazoa</taxon>
        <taxon>Chordata</taxon>
        <taxon>Craniata</taxon>
        <taxon>Vertebrata</taxon>
        <taxon>Euteleostomi</taxon>
        <taxon>Mammalia</taxon>
        <taxon>Eutheria</taxon>
        <taxon>Euarchontoglires</taxon>
        <taxon>Glires</taxon>
        <taxon>Rodentia</taxon>
        <taxon>Myomorpha</taxon>
        <taxon>Muroidea</taxon>
        <taxon>Cricetidae</taxon>
        <taxon>Neotominae</taxon>
        <taxon>Neotoma</taxon>
    </lineage>
</organism>
<dbReference type="InterPro" id="IPR016054">
    <property type="entry name" value="LY6_UPA_recep-like"/>
</dbReference>
<gene>
    <name evidence="11" type="ORF">A6R68_23535</name>
</gene>
<comment type="subcellular location">
    <subcellularLocation>
        <location evidence="1">Cell membrane</location>
        <topology evidence="1">Lipid-anchor</topology>
        <topology evidence="1">GPI-anchor</topology>
    </subcellularLocation>
</comment>
<keyword evidence="6" id="KW-0325">Glycoprotein</keyword>
<dbReference type="InterPro" id="IPR045860">
    <property type="entry name" value="Snake_toxin-like_sf"/>
</dbReference>
<dbReference type="FunFam" id="2.10.60.10:FF:000020">
    <property type="entry name" value="LY6/PLAUR domain containing 5"/>
    <property type="match status" value="1"/>
</dbReference>
<evidence type="ECO:0000256" key="8">
    <source>
        <dbReference type="ARBA" id="ARBA00067857"/>
    </source>
</evidence>
<dbReference type="Gene3D" id="2.10.60.10">
    <property type="entry name" value="CD59"/>
    <property type="match status" value="1"/>
</dbReference>
<dbReference type="STRING" id="56216.A0A1A6HW66"/>
<keyword evidence="4" id="KW-0732">Signal</keyword>
<protein>
    <recommendedName>
        <fullName evidence="8">Ly6/PLAUR domain-containing protein 5</fullName>
    </recommendedName>
</protein>
<dbReference type="PROSITE" id="PS00983">
    <property type="entry name" value="LY6_UPAR"/>
    <property type="match status" value="1"/>
</dbReference>
<accession>A0A1A6HW66</accession>
<keyword evidence="12" id="KW-1185">Reference proteome</keyword>
<evidence type="ECO:0000256" key="2">
    <source>
        <dbReference type="ARBA" id="ARBA00022475"/>
    </source>
</evidence>
<sequence length="280" mass="30062">MTLLSHGDMRHSSLVCICPILCGALGPPMTDSPNLVTHTIPLLGSQALQCYSYEHTYFGPFDLSAMTFPSVSCPQGCSEAMLLLDTGYRSLVTIVRKGCWTGPTTGPMQSNQDALPPDYAVVRGCATDFCNTHLKNHDSLPNLSQAPDPPTLSGTECYACLGTRPEDCSPERSRRVQCHQDQSVCFQGNGQMNIGNFSVPVYIRTCHRPSCTTMGTTSPWTSIDLQGYCCEGHLCNRNSVTQTLPGVTSPAPPRAPRILILLLLAPLLAIALGGSLGLTT</sequence>
<dbReference type="AlphaFoldDB" id="A0A1A6HW66"/>
<evidence type="ECO:0000256" key="5">
    <source>
        <dbReference type="ARBA" id="ARBA00023136"/>
    </source>
</evidence>
<dbReference type="InterPro" id="IPR018363">
    <property type="entry name" value="CD59_antigen_CS"/>
</dbReference>
<dbReference type="PANTHER" id="PTHR10624">
    <property type="entry name" value="UROKINASE PLASMINOGEN ACTIVATOR SURFACE RECEPTOR-RELATED"/>
    <property type="match status" value="1"/>
</dbReference>
<dbReference type="Proteomes" id="UP000092124">
    <property type="component" value="Unassembled WGS sequence"/>
</dbReference>
<dbReference type="GO" id="GO:0005886">
    <property type="term" value="C:plasma membrane"/>
    <property type="evidence" value="ECO:0007669"/>
    <property type="project" value="UniProtKB-SubCell"/>
</dbReference>
<dbReference type="CDD" id="cd23566">
    <property type="entry name" value="TFP_LU_ECD_LYPD5_rpt2"/>
    <property type="match status" value="1"/>
</dbReference>
<evidence type="ECO:0000256" key="1">
    <source>
        <dbReference type="ARBA" id="ARBA00004609"/>
    </source>
</evidence>
<keyword evidence="3" id="KW-0336">GPI-anchor</keyword>
<keyword evidence="9" id="KW-0812">Transmembrane</keyword>
<evidence type="ECO:0000256" key="4">
    <source>
        <dbReference type="ARBA" id="ARBA00022729"/>
    </source>
</evidence>
<dbReference type="EMBL" id="LZPO01008035">
    <property type="protein sequence ID" value="OBS82481.1"/>
    <property type="molecule type" value="Genomic_DNA"/>
</dbReference>
<dbReference type="PANTHER" id="PTHR10624:SF9">
    <property type="entry name" value="LY6_PLAUR DOMAIN-CONTAINING PROTEIN 5"/>
    <property type="match status" value="1"/>
</dbReference>
<evidence type="ECO:0000256" key="7">
    <source>
        <dbReference type="ARBA" id="ARBA00023288"/>
    </source>
</evidence>
<evidence type="ECO:0000313" key="12">
    <source>
        <dbReference type="Proteomes" id="UP000092124"/>
    </source>
</evidence>
<keyword evidence="2" id="KW-1003">Cell membrane</keyword>
<comment type="caution">
    <text evidence="11">The sequence shown here is derived from an EMBL/GenBank/DDBJ whole genome shotgun (WGS) entry which is preliminary data.</text>
</comment>
<evidence type="ECO:0000256" key="3">
    <source>
        <dbReference type="ARBA" id="ARBA00022622"/>
    </source>
</evidence>
<name>A0A1A6HW66_NEOLE</name>
<dbReference type="CDD" id="cd23565">
    <property type="entry name" value="TFP_LU_ECD_LYPD5_rpt1"/>
    <property type="match status" value="1"/>
</dbReference>
<keyword evidence="5 9" id="KW-0472">Membrane</keyword>
<dbReference type="OrthoDB" id="9445109at2759"/>
<evidence type="ECO:0000259" key="10">
    <source>
        <dbReference type="Pfam" id="PF00021"/>
    </source>
</evidence>
<feature type="transmembrane region" description="Helical" evidence="9">
    <location>
        <begin position="258"/>
        <end position="278"/>
    </location>
</feature>
<feature type="domain" description="UPAR/Ly6" evidence="10">
    <location>
        <begin position="154"/>
        <end position="237"/>
    </location>
</feature>
<reference evidence="11 12" key="1">
    <citation type="submission" date="2016-06" db="EMBL/GenBank/DDBJ databases">
        <title>The Draft Genome Sequence and Annotation of the Desert Woodrat Neotoma lepida.</title>
        <authorList>
            <person name="Campbell M."/>
            <person name="Oakeson K.F."/>
            <person name="Yandell M."/>
            <person name="Halpert J.R."/>
            <person name="Dearing D."/>
        </authorList>
    </citation>
    <scope>NUCLEOTIDE SEQUENCE [LARGE SCALE GENOMIC DNA]</scope>
    <source>
        <strain evidence="11">417</strain>
        <tissue evidence="11">Liver</tissue>
    </source>
</reference>
<dbReference type="Pfam" id="PF00021">
    <property type="entry name" value="UPAR_LY6"/>
    <property type="match status" value="1"/>
</dbReference>
<evidence type="ECO:0000256" key="6">
    <source>
        <dbReference type="ARBA" id="ARBA00023180"/>
    </source>
</evidence>
<dbReference type="SUPFAM" id="SSF57302">
    <property type="entry name" value="Snake toxin-like"/>
    <property type="match status" value="1"/>
</dbReference>